<dbReference type="EMBL" id="JAQIZT010000001">
    <property type="protein sequence ID" value="KAJ7009451.1"/>
    <property type="molecule type" value="Genomic_DNA"/>
</dbReference>
<proteinExistence type="predicted"/>
<dbReference type="GO" id="GO:0005634">
    <property type="term" value="C:nucleus"/>
    <property type="evidence" value="ECO:0007669"/>
    <property type="project" value="UniProtKB-SubCell"/>
</dbReference>
<name>A0AAD6RIS0_9ROSI</name>
<keyword evidence="4" id="KW-0539">Nucleus</keyword>
<evidence type="ECO:0008006" key="7">
    <source>
        <dbReference type="Google" id="ProtNLM"/>
    </source>
</evidence>
<evidence type="ECO:0000256" key="2">
    <source>
        <dbReference type="ARBA" id="ARBA00004496"/>
    </source>
</evidence>
<reference evidence="5 6" key="1">
    <citation type="journal article" date="2023" name="Mol. Ecol. Resour.">
        <title>Chromosome-level genome assembly of a triploid poplar Populus alba 'Berolinensis'.</title>
        <authorList>
            <person name="Chen S."/>
            <person name="Yu Y."/>
            <person name="Wang X."/>
            <person name="Wang S."/>
            <person name="Zhang T."/>
            <person name="Zhou Y."/>
            <person name="He R."/>
            <person name="Meng N."/>
            <person name="Wang Y."/>
            <person name="Liu W."/>
            <person name="Liu Z."/>
            <person name="Liu J."/>
            <person name="Guo Q."/>
            <person name="Huang H."/>
            <person name="Sederoff R.R."/>
            <person name="Wang G."/>
            <person name="Qu G."/>
            <person name="Chen S."/>
        </authorList>
    </citation>
    <scope>NUCLEOTIDE SEQUENCE [LARGE SCALE GENOMIC DNA]</scope>
    <source>
        <strain evidence="5">SC-2020</strain>
    </source>
</reference>
<evidence type="ECO:0000313" key="6">
    <source>
        <dbReference type="Proteomes" id="UP001164929"/>
    </source>
</evidence>
<accession>A0AAD6RIS0</accession>
<protein>
    <recommendedName>
        <fullName evidence="7">Calmodulin-binding family protein</fullName>
    </recommendedName>
</protein>
<dbReference type="AlphaFoldDB" id="A0AAD6RIS0"/>
<dbReference type="GO" id="GO:0005737">
    <property type="term" value="C:cytoplasm"/>
    <property type="evidence" value="ECO:0007669"/>
    <property type="project" value="UniProtKB-SubCell"/>
</dbReference>
<sequence length="357" mass="40300">MGISSSCPFSKYSDVDTGLESVIVKSISFGDDEAKTPVRLISFGDQDYEPAISKSLGSGKMVVERSVSFKGGELERMMSIRASPLDKEKDASTKSVSINSKEMDNQPLMSDDSLEMIRKSAIFNPKSPKHEAAVKLQKVYKSFRTRRKLADCAVLIEQSWWKLLDFAELKQSSISFFDIEKHESAISRWSRARTRAAKVGKGLSKNDKAQKLSLQHWLEAIDPRHRYGHNLHFYYLTWLESKSREPFFYWLDIGEGKEVNLDKCPRSKLQQQCIKYLGPMERKAYEVVVKDGKLVYKESGELLHSTEDAKWIFVLSSSKTLYVGKKMKGKFQHSSFLAGGVATAAGRLVVDGGVLKV</sequence>
<keyword evidence="3" id="KW-0963">Cytoplasm</keyword>
<dbReference type="InterPro" id="IPR044159">
    <property type="entry name" value="IQM"/>
</dbReference>
<evidence type="ECO:0000256" key="1">
    <source>
        <dbReference type="ARBA" id="ARBA00004123"/>
    </source>
</evidence>
<evidence type="ECO:0000313" key="5">
    <source>
        <dbReference type="EMBL" id="KAJ7009451.1"/>
    </source>
</evidence>
<evidence type="ECO:0000256" key="3">
    <source>
        <dbReference type="ARBA" id="ARBA00022490"/>
    </source>
</evidence>
<gene>
    <name evidence="5" type="ORF">NC653_000206</name>
</gene>
<keyword evidence="6" id="KW-1185">Reference proteome</keyword>
<comment type="caution">
    <text evidence="5">The sequence shown here is derived from an EMBL/GenBank/DDBJ whole genome shotgun (WGS) entry which is preliminary data.</text>
</comment>
<dbReference type="PANTHER" id="PTHR31250:SF14">
    <property type="entry name" value="IQ DOMAIN-CONTAINING PROTEIN IQM2"/>
    <property type="match status" value="1"/>
</dbReference>
<dbReference type="Proteomes" id="UP001164929">
    <property type="component" value="Chromosome 1"/>
</dbReference>
<dbReference type="PANTHER" id="PTHR31250">
    <property type="entry name" value="IQ DOMAIN-CONTAINING PROTEIN IQM3"/>
    <property type="match status" value="1"/>
</dbReference>
<comment type="subcellular location">
    <subcellularLocation>
        <location evidence="2">Cytoplasm</location>
    </subcellularLocation>
    <subcellularLocation>
        <location evidence="1">Nucleus</location>
    </subcellularLocation>
</comment>
<organism evidence="5 6">
    <name type="scientific">Populus alba x Populus x berolinensis</name>
    <dbReference type="NCBI Taxonomy" id="444605"/>
    <lineage>
        <taxon>Eukaryota</taxon>
        <taxon>Viridiplantae</taxon>
        <taxon>Streptophyta</taxon>
        <taxon>Embryophyta</taxon>
        <taxon>Tracheophyta</taxon>
        <taxon>Spermatophyta</taxon>
        <taxon>Magnoliopsida</taxon>
        <taxon>eudicotyledons</taxon>
        <taxon>Gunneridae</taxon>
        <taxon>Pentapetalae</taxon>
        <taxon>rosids</taxon>
        <taxon>fabids</taxon>
        <taxon>Malpighiales</taxon>
        <taxon>Salicaceae</taxon>
        <taxon>Saliceae</taxon>
        <taxon>Populus</taxon>
    </lineage>
</organism>
<evidence type="ECO:0000256" key="4">
    <source>
        <dbReference type="ARBA" id="ARBA00023242"/>
    </source>
</evidence>